<dbReference type="PANTHER" id="PTHR11690:SF157">
    <property type="entry name" value="PICKPOCKET 15"/>
    <property type="match status" value="1"/>
</dbReference>
<keyword evidence="11 12" id="KW-0407">Ion channel</keyword>
<name>A0A9J6CF62_POLVA</name>
<keyword evidence="7" id="KW-0915">Sodium</keyword>
<dbReference type="Gene3D" id="1.10.287.770">
    <property type="entry name" value="YojJ-like"/>
    <property type="match status" value="1"/>
</dbReference>
<keyword evidence="9 13" id="KW-0472">Membrane</keyword>
<protein>
    <submittedName>
        <fullName evidence="14">Uncharacterized protein</fullName>
    </submittedName>
</protein>
<comment type="similarity">
    <text evidence="2 12">Belongs to the amiloride-sensitive sodium channel (TC 1.A.6) family.</text>
</comment>
<evidence type="ECO:0000256" key="12">
    <source>
        <dbReference type="RuleBase" id="RU000679"/>
    </source>
</evidence>
<dbReference type="GO" id="GO:0015280">
    <property type="term" value="F:ligand-gated sodium channel activity"/>
    <property type="evidence" value="ECO:0007669"/>
    <property type="project" value="TreeGrafter"/>
</dbReference>
<dbReference type="Proteomes" id="UP001107558">
    <property type="component" value="Chromosome 1"/>
</dbReference>
<gene>
    <name evidence="14" type="ORF">PVAND_010264</name>
</gene>
<evidence type="ECO:0000256" key="13">
    <source>
        <dbReference type="SAM" id="Phobius"/>
    </source>
</evidence>
<evidence type="ECO:0000256" key="8">
    <source>
        <dbReference type="ARBA" id="ARBA00023065"/>
    </source>
</evidence>
<feature type="transmembrane region" description="Helical" evidence="13">
    <location>
        <begin position="363"/>
        <end position="389"/>
    </location>
</feature>
<comment type="subcellular location">
    <subcellularLocation>
        <location evidence="1">Membrane</location>
        <topology evidence="1">Multi-pass membrane protein</topology>
    </subcellularLocation>
</comment>
<evidence type="ECO:0000256" key="6">
    <source>
        <dbReference type="ARBA" id="ARBA00022989"/>
    </source>
</evidence>
<proteinExistence type="inferred from homology"/>
<evidence type="ECO:0000256" key="2">
    <source>
        <dbReference type="ARBA" id="ARBA00007193"/>
    </source>
</evidence>
<sequence>MGVVSLHPTETLFFPSAGICEMGYTKEEYKELEKLIYEMMDPMLTQDEKEDKYSYDIEDFLLRVVFHNLYNFGSMTTYCMQYINCTNGCLECPMKNYQKYADRVRASCKKLFTHCEWNGVEIDCCKYFKPVRTTLGTCYIVNSLQVIDKDSKDWLDMTVGMRQGNGNLNLTVTKSSSLYILNEEDIPHILLTTLNFPQIPEGYDGELLLSVQDVTNDPYLRNIDPAQRKCVFPDEPSKSAYRKYSYSTCVTECLKKAQIKICNCTHYNLIVDDNDKSPECDFYGLGCLDKNELLFPQTIIMQPWRADGLDCTCMPSCNEKQINVIGRSSKIRDSTSDRSVSIRLQTLSTQKYFRQAVREKIDVVVSVGGILGLFMGASILSFFELLYFFTLRTLKQRNAQ</sequence>
<evidence type="ECO:0000256" key="9">
    <source>
        <dbReference type="ARBA" id="ARBA00023136"/>
    </source>
</evidence>
<reference evidence="14" key="1">
    <citation type="submission" date="2021-03" db="EMBL/GenBank/DDBJ databases">
        <title>Chromosome level genome of the anhydrobiotic midge Polypedilum vanderplanki.</title>
        <authorList>
            <person name="Yoshida Y."/>
            <person name="Kikawada T."/>
            <person name="Gusev O."/>
        </authorList>
    </citation>
    <scope>NUCLEOTIDE SEQUENCE</scope>
    <source>
        <strain evidence="14">NIAS01</strain>
        <tissue evidence="14">Whole body or cell culture</tissue>
    </source>
</reference>
<dbReference type="Gene3D" id="1.10.287.820">
    <property type="entry name" value="Acid-sensing ion channel domain"/>
    <property type="match status" value="1"/>
</dbReference>
<evidence type="ECO:0000313" key="15">
    <source>
        <dbReference type="Proteomes" id="UP001107558"/>
    </source>
</evidence>
<comment type="caution">
    <text evidence="14">The sequence shown here is derived from an EMBL/GenBank/DDBJ whole genome shotgun (WGS) entry which is preliminary data.</text>
</comment>
<evidence type="ECO:0000256" key="7">
    <source>
        <dbReference type="ARBA" id="ARBA00023053"/>
    </source>
</evidence>
<keyword evidence="4 12" id="KW-0894">Sodium channel</keyword>
<keyword evidence="3 12" id="KW-0813">Transport</keyword>
<dbReference type="PANTHER" id="PTHR11690">
    <property type="entry name" value="AMILORIDE-SENSITIVE SODIUM CHANNEL-RELATED"/>
    <property type="match status" value="1"/>
</dbReference>
<evidence type="ECO:0000256" key="4">
    <source>
        <dbReference type="ARBA" id="ARBA00022461"/>
    </source>
</evidence>
<accession>A0A9J6CF62</accession>
<organism evidence="14 15">
    <name type="scientific">Polypedilum vanderplanki</name>
    <name type="common">Sleeping chironomid midge</name>
    <dbReference type="NCBI Taxonomy" id="319348"/>
    <lineage>
        <taxon>Eukaryota</taxon>
        <taxon>Metazoa</taxon>
        <taxon>Ecdysozoa</taxon>
        <taxon>Arthropoda</taxon>
        <taxon>Hexapoda</taxon>
        <taxon>Insecta</taxon>
        <taxon>Pterygota</taxon>
        <taxon>Neoptera</taxon>
        <taxon>Endopterygota</taxon>
        <taxon>Diptera</taxon>
        <taxon>Nematocera</taxon>
        <taxon>Chironomoidea</taxon>
        <taxon>Chironomidae</taxon>
        <taxon>Chironominae</taxon>
        <taxon>Polypedilum</taxon>
        <taxon>Polypedilum</taxon>
    </lineage>
</organism>
<keyword evidence="10 12" id="KW-0739">Sodium transport</keyword>
<evidence type="ECO:0000256" key="3">
    <source>
        <dbReference type="ARBA" id="ARBA00022448"/>
    </source>
</evidence>
<evidence type="ECO:0000256" key="1">
    <source>
        <dbReference type="ARBA" id="ARBA00004141"/>
    </source>
</evidence>
<evidence type="ECO:0000256" key="5">
    <source>
        <dbReference type="ARBA" id="ARBA00022692"/>
    </source>
</evidence>
<dbReference type="EMBL" id="JADBJN010000001">
    <property type="protein sequence ID" value="KAG5680778.1"/>
    <property type="molecule type" value="Genomic_DNA"/>
</dbReference>
<dbReference type="GO" id="GO:0005886">
    <property type="term" value="C:plasma membrane"/>
    <property type="evidence" value="ECO:0007669"/>
    <property type="project" value="TreeGrafter"/>
</dbReference>
<keyword evidence="15" id="KW-1185">Reference proteome</keyword>
<dbReference type="Pfam" id="PF00858">
    <property type="entry name" value="ASC"/>
    <property type="match status" value="1"/>
</dbReference>
<evidence type="ECO:0000313" key="14">
    <source>
        <dbReference type="EMBL" id="KAG5680778.1"/>
    </source>
</evidence>
<dbReference type="InterPro" id="IPR001873">
    <property type="entry name" value="ENaC"/>
</dbReference>
<dbReference type="AlphaFoldDB" id="A0A9J6CF62"/>
<evidence type="ECO:0000256" key="11">
    <source>
        <dbReference type="ARBA" id="ARBA00023303"/>
    </source>
</evidence>
<keyword evidence="6 13" id="KW-1133">Transmembrane helix</keyword>
<keyword evidence="8 12" id="KW-0406">Ion transport</keyword>
<dbReference type="OrthoDB" id="5874059at2759"/>
<keyword evidence="5 12" id="KW-0812">Transmembrane</keyword>
<dbReference type="PRINTS" id="PR01078">
    <property type="entry name" value="AMINACHANNEL"/>
</dbReference>
<evidence type="ECO:0000256" key="10">
    <source>
        <dbReference type="ARBA" id="ARBA00023201"/>
    </source>
</evidence>